<dbReference type="PANTHER" id="PTHR13202">
    <property type="entry name" value="MICROSOMAL SIGNAL PEPTIDASE 12 KDA SUBUNIT"/>
    <property type="match status" value="1"/>
</dbReference>
<dbReference type="Proteomes" id="UP000620124">
    <property type="component" value="Unassembled WGS sequence"/>
</dbReference>
<evidence type="ECO:0000256" key="4">
    <source>
        <dbReference type="ARBA" id="ARBA00022692"/>
    </source>
</evidence>
<evidence type="ECO:0000256" key="2">
    <source>
        <dbReference type="ARBA" id="ARBA00005245"/>
    </source>
</evidence>
<evidence type="ECO:0000256" key="8">
    <source>
        <dbReference type="ARBA" id="ARBA00045204"/>
    </source>
</evidence>
<dbReference type="PANTHER" id="PTHR13202:SF0">
    <property type="entry name" value="SIGNAL PEPTIDASE COMPLEX SUBUNIT 1"/>
    <property type="match status" value="1"/>
</dbReference>
<evidence type="ECO:0000256" key="7">
    <source>
        <dbReference type="ARBA" id="ARBA00023136"/>
    </source>
</evidence>
<feature type="transmembrane region" description="Helical" evidence="9">
    <location>
        <begin position="24"/>
        <end position="43"/>
    </location>
</feature>
<comment type="function">
    <text evidence="8">Component of the signal peptidase complex (SPC) which catalyzes the cleavage of N-terminal signal sequences from nascent proteins as they are translocated into the lumen of the endoplasmic reticulum. Dispensable for SPC enzymatic activity.</text>
</comment>
<organism evidence="10 11">
    <name type="scientific">Mycena venus</name>
    <dbReference type="NCBI Taxonomy" id="2733690"/>
    <lineage>
        <taxon>Eukaryota</taxon>
        <taxon>Fungi</taxon>
        <taxon>Dikarya</taxon>
        <taxon>Basidiomycota</taxon>
        <taxon>Agaricomycotina</taxon>
        <taxon>Agaricomycetes</taxon>
        <taxon>Agaricomycetidae</taxon>
        <taxon>Agaricales</taxon>
        <taxon>Marasmiineae</taxon>
        <taxon>Mycenaceae</taxon>
        <taxon>Mycena</taxon>
    </lineage>
</organism>
<evidence type="ECO:0000256" key="6">
    <source>
        <dbReference type="ARBA" id="ARBA00022989"/>
    </source>
</evidence>
<feature type="transmembrane region" description="Helical" evidence="9">
    <location>
        <begin position="50"/>
        <end position="71"/>
    </location>
</feature>
<dbReference type="InterPro" id="IPR009542">
    <property type="entry name" value="Spc1/SPCS1"/>
</dbReference>
<dbReference type="AlphaFoldDB" id="A0A8H6U3Z7"/>
<reference evidence="10" key="1">
    <citation type="submission" date="2020-05" db="EMBL/GenBank/DDBJ databases">
        <title>Mycena genomes resolve the evolution of fungal bioluminescence.</title>
        <authorList>
            <person name="Tsai I.J."/>
        </authorList>
    </citation>
    <scope>NUCLEOTIDE SEQUENCE</scope>
    <source>
        <strain evidence="10">CCC161011</strain>
    </source>
</reference>
<evidence type="ECO:0000313" key="10">
    <source>
        <dbReference type="EMBL" id="KAF7328776.1"/>
    </source>
</evidence>
<keyword evidence="4 9" id="KW-0812">Transmembrane</keyword>
<proteinExistence type="inferred from homology"/>
<dbReference type="GO" id="GO:0045047">
    <property type="term" value="P:protein targeting to ER"/>
    <property type="evidence" value="ECO:0007669"/>
    <property type="project" value="TreeGrafter"/>
</dbReference>
<dbReference type="GO" id="GO:0005787">
    <property type="term" value="C:signal peptidase complex"/>
    <property type="evidence" value="ECO:0007669"/>
    <property type="project" value="InterPro"/>
</dbReference>
<keyword evidence="11" id="KW-1185">Reference proteome</keyword>
<sequence length="87" mass="9797">MSSFLQDLTEGKIDFVGQQQVERISRVWLIGSTIIAFILGFALQNMQLTFGVFGASTLLLALTVVPPWPVFNRHPTQWLPVRPPKTE</sequence>
<dbReference type="Pfam" id="PF06645">
    <property type="entry name" value="SPC12"/>
    <property type="match status" value="1"/>
</dbReference>
<protein>
    <recommendedName>
        <fullName evidence="3">Signal peptidase complex subunit 1</fullName>
    </recommendedName>
</protein>
<comment type="similarity">
    <text evidence="2">Belongs to the SPCS1 family.</text>
</comment>
<evidence type="ECO:0000256" key="1">
    <source>
        <dbReference type="ARBA" id="ARBA00004477"/>
    </source>
</evidence>
<evidence type="ECO:0000313" key="11">
    <source>
        <dbReference type="Proteomes" id="UP000620124"/>
    </source>
</evidence>
<dbReference type="OrthoDB" id="263893at2759"/>
<keyword evidence="6 9" id="KW-1133">Transmembrane helix</keyword>
<comment type="caution">
    <text evidence="10">The sequence shown here is derived from an EMBL/GenBank/DDBJ whole genome shotgun (WGS) entry which is preliminary data.</text>
</comment>
<evidence type="ECO:0000256" key="3">
    <source>
        <dbReference type="ARBA" id="ARBA00017059"/>
    </source>
</evidence>
<dbReference type="EMBL" id="JACAZI010000034">
    <property type="protein sequence ID" value="KAF7328776.1"/>
    <property type="molecule type" value="Genomic_DNA"/>
</dbReference>
<accession>A0A8H6U3Z7</accession>
<comment type="subcellular location">
    <subcellularLocation>
        <location evidence="1">Endoplasmic reticulum membrane</location>
        <topology evidence="1">Multi-pass membrane protein</topology>
    </subcellularLocation>
</comment>
<name>A0A8H6U3Z7_9AGAR</name>
<dbReference type="GO" id="GO:0006465">
    <property type="term" value="P:signal peptide processing"/>
    <property type="evidence" value="ECO:0007669"/>
    <property type="project" value="InterPro"/>
</dbReference>
<keyword evidence="7 9" id="KW-0472">Membrane</keyword>
<keyword evidence="5" id="KW-0256">Endoplasmic reticulum</keyword>
<gene>
    <name evidence="10" type="ORF">MVEN_02506300</name>
</gene>
<evidence type="ECO:0000256" key="5">
    <source>
        <dbReference type="ARBA" id="ARBA00022824"/>
    </source>
</evidence>
<evidence type="ECO:0000256" key="9">
    <source>
        <dbReference type="SAM" id="Phobius"/>
    </source>
</evidence>